<evidence type="ECO:0000313" key="3">
    <source>
        <dbReference type="Proteomes" id="UP000314294"/>
    </source>
</evidence>
<organism evidence="2 3">
    <name type="scientific">Liparis tanakae</name>
    <name type="common">Tanaka's snailfish</name>
    <dbReference type="NCBI Taxonomy" id="230148"/>
    <lineage>
        <taxon>Eukaryota</taxon>
        <taxon>Metazoa</taxon>
        <taxon>Chordata</taxon>
        <taxon>Craniata</taxon>
        <taxon>Vertebrata</taxon>
        <taxon>Euteleostomi</taxon>
        <taxon>Actinopterygii</taxon>
        <taxon>Neopterygii</taxon>
        <taxon>Teleostei</taxon>
        <taxon>Neoteleostei</taxon>
        <taxon>Acanthomorphata</taxon>
        <taxon>Eupercaria</taxon>
        <taxon>Perciformes</taxon>
        <taxon>Cottioidei</taxon>
        <taxon>Cottales</taxon>
        <taxon>Liparidae</taxon>
        <taxon>Liparis</taxon>
    </lineage>
</organism>
<dbReference type="EMBL" id="SRLO01000622">
    <property type="protein sequence ID" value="TNN50320.1"/>
    <property type="molecule type" value="Genomic_DNA"/>
</dbReference>
<dbReference type="AlphaFoldDB" id="A0A4Z2GAW5"/>
<comment type="caution">
    <text evidence="2">The sequence shown here is derived from an EMBL/GenBank/DDBJ whole genome shotgun (WGS) entry which is preliminary data.</text>
</comment>
<sequence length="120" mass="13156">MREERSVKREFKAAAAVTRQKEGTCVRAGKKDRHLVRGAEEEQEGWSYSSGGRSSSWGSRLSRGQQRVESSGSESPPPFSSGSYGVSYSGGCLPGPSFPPRPPARISTTTKKHKERRKGR</sequence>
<proteinExistence type="predicted"/>
<name>A0A4Z2GAW5_9TELE</name>
<evidence type="ECO:0000313" key="2">
    <source>
        <dbReference type="EMBL" id="TNN50320.1"/>
    </source>
</evidence>
<feature type="compositionally biased region" description="Basic and acidic residues" evidence="1">
    <location>
        <begin position="1"/>
        <end position="12"/>
    </location>
</feature>
<gene>
    <name evidence="2" type="ORF">EYF80_039486</name>
</gene>
<accession>A0A4Z2GAW5</accession>
<keyword evidence="3" id="KW-1185">Reference proteome</keyword>
<reference evidence="2 3" key="1">
    <citation type="submission" date="2019-03" db="EMBL/GenBank/DDBJ databases">
        <title>First draft genome of Liparis tanakae, snailfish: a comprehensive survey of snailfish specific genes.</title>
        <authorList>
            <person name="Kim W."/>
            <person name="Song I."/>
            <person name="Jeong J.-H."/>
            <person name="Kim D."/>
            <person name="Kim S."/>
            <person name="Ryu S."/>
            <person name="Song J.Y."/>
            <person name="Lee S.K."/>
        </authorList>
    </citation>
    <scope>NUCLEOTIDE SEQUENCE [LARGE SCALE GENOMIC DNA]</scope>
    <source>
        <tissue evidence="2">Muscle</tissue>
    </source>
</reference>
<feature type="region of interest" description="Disordered" evidence="1">
    <location>
        <begin position="1"/>
        <end position="120"/>
    </location>
</feature>
<dbReference type="Proteomes" id="UP000314294">
    <property type="component" value="Unassembled WGS sequence"/>
</dbReference>
<protein>
    <submittedName>
        <fullName evidence="2">Uncharacterized protein</fullName>
    </submittedName>
</protein>
<feature type="compositionally biased region" description="Low complexity" evidence="1">
    <location>
        <begin position="45"/>
        <end position="95"/>
    </location>
</feature>
<feature type="compositionally biased region" description="Basic residues" evidence="1">
    <location>
        <begin position="110"/>
        <end position="120"/>
    </location>
</feature>
<evidence type="ECO:0000256" key="1">
    <source>
        <dbReference type="SAM" id="MobiDB-lite"/>
    </source>
</evidence>